<feature type="domain" description="Calcineurin-like phosphoesterase" evidence="2">
    <location>
        <begin position="151"/>
        <end position="308"/>
    </location>
</feature>
<sequence>MNSLMGLIFLVIPLLGCSFVGWHVWMILPFGNVCKAVILGLMILAFLCIFFNFFIGLDGLPTIVARIFYEIGYSSLFILLYLFMLFLLADITRWIGILPREYLHASGVGSLVVLLLIVGIFTYGNLHYYNKVKVPIALKSSKRLKQPVKMVMMSDIHLGYHNTRTDLAKWVDMINAEKPDYVLIAGDIVDFSVVPLLRADMAKEFRRLQAPVFACLGNHDYYAGEPNSEKFYRDAGIKLLRDATIDLGIGITLIGRDDRTNKRRKPLKDLMSGVDMNNYLILLDHQPYHLEDAERNGVDFQFSGHTHDGQVWPVNWIEKAIYEDSYGPLMKGRTFYYVSSGLGIWGGKFRIGTQSEYCVVTIE</sequence>
<dbReference type="Pfam" id="PF00149">
    <property type="entry name" value="Metallophos"/>
    <property type="match status" value="1"/>
</dbReference>
<evidence type="ECO:0000259" key="2">
    <source>
        <dbReference type="Pfam" id="PF00149"/>
    </source>
</evidence>
<dbReference type="RefSeq" id="WP_219424826.1">
    <property type="nucleotide sequence ID" value="NZ_JAHXQY010000002.1"/>
</dbReference>
<dbReference type="InterPro" id="IPR051158">
    <property type="entry name" value="Metallophosphoesterase_sf"/>
</dbReference>
<feature type="transmembrane region" description="Helical" evidence="1">
    <location>
        <begin position="67"/>
        <end position="89"/>
    </location>
</feature>
<dbReference type="EMBL" id="JAHXRF010000018">
    <property type="protein sequence ID" value="MBW4866508.1"/>
    <property type="molecule type" value="Genomic_DNA"/>
</dbReference>
<protein>
    <submittedName>
        <fullName evidence="3">Metallophosphoesterase</fullName>
    </submittedName>
</protein>
<feature type="transmembrane region" description="Helical" evidence="1">
    <location>
        <begin position="37"/>
        <end position="55"/>
    </location>
</feature>
<reference evidence="3" key="1">
    <citation type="submission" date="2021-07" db="EMBL/GenBank/DDBJ databases">
        <title>Genomic diversity and antimicrobial resistance of Prevotella spp. isolated from chronic lung disease airways.</title>
        <authorList>
            <person name="Webb K.A."/>
            <person name="Olagoke O.S."/>
            <person name="Baird T."/>
            <person name="Neill J."/>
            <person name="Pham A."/>
            <person name="Wells T.J."/>
            <person name="Ramsay K.A."/>
            <person name="Bell S.C."/>
            <person name="Sarovich D.S."/>
            <person name="Price E.P."/>
        </authorList>
    </citation>
    <scope>NUCLEOTIDE SEQUENCE</scope>
    <source>
        <strain evidence="3">SCHI0047.S.3</strain>
    </source>
</reference>
<proteinExistence type="predicted"/>
<dbReference type="GO" id="GO:0016787">
    <property type="term" value="F:hydrolase activity"/>
    <property type="evidence" value="ECO:0007669"/>
    <property type="project" value="InterPro"/>
</dbReference>
<feature type="transmembrane region" description="Helical" evidence="1">
    <location>
        <begin position="6"/>
        <end position="25"/>
    </location>
</feature>
<dbReference type="PANTHER" id="PTHR31302:SF0">
    <property type="entry name" value="TRANSMEMBRANE PROTEIN WITH METALLOPHOSPHOESTERASE DOMAIN"/>
    <property type="match status" value="1"/>
</dbReference>
<accession>A0AAW4NUB9</accession>
<evidence type="ECO:0000313" key="3">
    <source>
        <dbReference type="EMBL" id="MBW4866508.1"/>
    </source>
</evidence>
<dbReference type="AlphaFoldDB" id="A0AAW4NUB9"/>
<dbReference type="InterPro" id="IPR004843">
    <property type="entry name" value="Calcineurin-like_PHP"/>
</dbReference>
<keyword evidence="1" id="KW-0472">Membrane</keyword>
<comment type="caution">
    <text evidence="3">The sequence shown here is derived from an EMBL/GenBank/DDBJ whole genome shotgun (WGS) entry which is preliminary data.</text>
</comment>
<evidence type="ECO:0000256" key="1">
    <source>
        <dbReference type="SAM" id="Phobius"/>
    </source>
</evidence>
<dbReference type="CDD" id="cd07385">
    <property type="entry name" value="MPP_YkuE_C"/>
    <property type="match status" value="1"/>
</dbReference>
<dbReference type="Proteomes" id="UP001196873">
    <property type="component" value="Unassembled WGS sequence"/>
</dbReference>
<evidence type="ECO:0000313" key="4">
    <source>
        <dbReference type="Proteomes" id="UP001196873"/>
    </source>
</evidence>
<gene>
    <name evidence="3" type="ORF">KZY68_10975</name>
</gene>
<keyword evidence="1" id="KW-0812">Transmembrane</keyword>
<dbReference type="PANTHER" id="PTHR31302">
    <property type="entry name" value="TRANSMEMBRANE PROTEIN WITH METALLOPHOSPHOESTERASE DOMAIN-RELATED"/>
    <property type="match status" value="1"/>
</dbReference>
<name>A0AAW4NUB9_9BACT</name>
<feature type="transmembrane region" description="Helical" evidence="1">
    <location>
        <begin position="101"/>
        <end position="123"/>
    </location>
</feature>
<organism evidence="3 4">
    <name type="scientific">Segatella salivae</name>
    <dbReference type="NCBI Taxonomy" id="228604"/>
    <lineage>
        <taxon>Bacteria</taxon>
        <taxon>Pseudomonadati</taxon>
        <taxon>Bacteroidota</taxon>
        <taxon>Bacteroidia</taxon>
        <taxon>Bacteroidales</taxon>
        <taxon>Prevotellaceae</taxon>
        <taxon>Segatella</taxon>
    </lineage>
</organism>
<keyword evidence="1" id="KW-1133">Transmembrane helix</keyword>